<proteinExistence type="predicted"/>
<dbReference type="Proteomes" id="UP000198881">
    <property type="component" value="Unassembled WGS sequence"/>
</dbReference>
<evidence type="ECO:0000313" key="1">
    <source>
        <dbReference type="EMBL" id="SFV22474.1"/>
    </source>
</evidence>
<dbReference type="AlphaFoldDB" id="A0A1I7MKL4"/>
<dbReference type="RefSeq" id="WP_091696382.1">
    <property type="nucleotide sequence ID" value="NZ_FPCG01000004.1"/>
</dbReference>
<dbReference type="STRING" id="574650.SAMN04487966_104146"/>
<keyword evidence="2" id="KW-1185">Reference proteome</keyword>
<protein>
    <recommendedName>
        <fullName evidence="3">DUF4192 domain-containing protein</fullName>
    </recommendedName>
</protein>
<dbReference type="InterPro" id="IPR025447">
    <property type="entry name" value="DUF4192"/>
</dbReference>
<reference evidence="1 2" key="1">
    <citation type="submission" date="2016-10" db="EMBL/GenBank/DDBJ databases">
        <authorList>
            <person name="de Groot N.N."/>
        </authorList>
    </citation>
    <scope>NUCLEOTIDE SEQUENCE [LARGE SCALE GENOMIC DNA]</scope>
    <source>
        <strain evidence="1 2">CGMCC 1.7054</strain>
    </source>
</reference>
<organism evidence="1 2">
    <name type="scientific">Micrococcus terreus</name>
    <dbReference type="NCBI Taxonomy" id="574650"/>
    <lineage>
        <taxon>Bacteria</taxon>
        <taxon>Bacillati</taxon>
        <taxon>Actinomycetota</taxon>
        <taxon>Actinomycetes</taxon>
        <taxon>Micrococcales</taxon>
        <taxon>Micrococcaceae</taxon>
        <taxon>Micrococcus</taxon>
    </lineage>
</organism>
<gene>
    <name evidence="1" type="ORF">SAMN04487966_104146</name>
</gene>
<name>A0A1I7MKL4_9MICC</name>
<sequence length="405" mass="43573">MENSSPATAPRPVEPPLVRATEPADLLSYIDHSLGFRPRSSCVGLTRRGTSIGAMVRLDLPAALQEGRVDPQHYAELIAGYLSQDVQATDTLIFVFKERVHPEAAGPEPVQDPISGADGALVAALGDALADRGLPLRETWLVDHGCLWHLDCPDPASCPPHGGSVSRSEVSAVNATFIVQGSVVESGPEAARMPVPTERPSLALVAALERAAVGVDDSDYVAAWMQRWERVLDGSAGALSDWSRAELVELVAGLDHVCLRDGLLASSAFTLQRAVSGGEFIRALPRGTSARMGCTPSEASGLLYVSAMLADTVRAPDWDRMDRLREACRDLLPLAAGETASALQCLAAWVDWCRGRGSWAGAVVDQCRARDPYYSMAELLEQLLDQGHLAGWAAREEIAWRRRRP</sequence>
<dbReference type="EMBL" id="FPCG01000004">
    <property type="protein sequence ID" value="SFV22474.1"/>
    <property type="molecule type" value="Genomic_DNA"/>
</dbReference>
<dbReference type="Pfam" id="PF13830">
    <property type="entry name" value="DUF4192"/>
    <property type="match status" value="1"/>
</dbReference>
<evidence type="ECO:0000313" key="2">
    <source>
        <dbReference type="Proteomes" id="UP000198881"/>
    </source>
</evidence>
<evidence type="ECO:0008006" key="3">
    <source>
        <dbReference type="Google" id="ProtNLM"/>
    </source>
</evidence>
<accession>A0A1I7MKL4</accession>
<dbReference type="OrthoDB" id="4954868at2"/>